<dbReference type="Proteomes" id="UP000007954">
    <property type="component" value="Chromosome"/>
</dbReference>
<dbReference type="PANTHER" id="PTHR38594:SF1">
    <property type="entry name" value="PEP-DEPENDENT DIHYDROXYACETONE KINASE, PHOSPHORYL DONOR SUBUNIT DHAM"/>
    <property type="match status" value="1"/>
</dbReference>
<dbReference type="EMBL" id="FR746099">
    <property type="protein sequence ID" value="CCC40801.1"/>
    <property type="molecule type" value="Genomic_DNA"/>
</dbReference>
<reference evidence="4 5" key="1">
    <citation type="journal article" date="2011" name="PLoS ONE">
        <title>Haloquadratum walsbyi: limited diversity in a global pond.</title>
        <authorList>
            <person name="Dyall-Smith M."/>
            <person name="Pfeiffer F."/>
            <person name="Klee K."/>
            <person name="Palm P."/>
            <person name="Gross K."/>
            <person name="Schuster S.C."/>
            <person name="Rampp M."/>
            <person name="Oesterhelt D."/>
        </authorList>
    </citation>
    <scope>NUCLEOTIDE SEQUENCE [LARGE SCALE GENOMIC DNA]</scope>
    <source>
        <strain evidence="5">DSM 16854 / JCM 12705 / C23</strain>
    </source>
</reference>
<keyword evidence="1" id="KW-0808">Transferase</keyword>
<dbReference type="PROSITE" id="PS51096">
    <property type="entry name" value="PTS_EIIA_TYPE_4"/>
    <property type="match status" value="1"/>
</dbReference>
<dbReference type="AlphaFoldDB" id="G0LLJ5"/>
<dbReference type="PANTHER" id="PTHR38594">
    <property type="entry name" value="PEP-DEPENDENT DIHYDROXYACETONE KINASE, PHOSPHORYL DONOR SUBUNIT DHAM"/>
    <property type="match status" value="1"/>
</dbReference>
<dbReference type="HOGENOM" id="CLU_045361_2_2_2"/>
<evidence type="ECO:0000256" key="1">
    <source>
        <dbReference type="ARBA" id="ARBA00022679"/>
    </source>
</evidence>
<evidence type="ECO:0000259" key="3">
    <source>
        <dbReference type="PROSITE" id="PS51096"/>
    </source>
</evidence>
<feature type="region of interest" description="Disordered" evidence="2">
    <location>
        <begin position="57"/>
        <end position="82"/>
    </location>
</feature>
<sequence>MVGVVVISHSPRAAKGIRDIAVEMGSSDTRLVVAGGDVDGGIGTDPNAIAEAITEAAGVNDDHRTQENNTEAGSIDGDDNPTQGEIDDVVLLVDLGSAVMNAELAIEMVTIDNTVHIADAPVLEGALNATVEASSSKATVESVVAAAEDAREYSKIN</sequence>
<protein>
    <submittedName>
        <fullName evidence="4">Probable phosphoenolpyruvate-protein phosphoryltransferase</fullName>
    </submittedName>
</protein>
<dbReference type="InterPro" id="IPR004701">
    <property type="entry name" value="PTS_EIIA_man-typ"/>
</dbReference>
<dbReference type="InterPro" id="IPR039643">
    <property type="entry name" value="DhaM"/>
</dbReference>
<gene>
    <name evidence="4" type="primary">dhaM</name>
    <name evidence="4" type="ordered locus">Hqrw_3005</name>
</gene>
<evidence type="ECO:0000256" key="2">
    <source>
        <dbReference type="SAM" id="MobiDB-lite"/>
    </source>
</evidence>
<organism evidence="4 5">
    <name type="scientific">Haloquadratum walsbyi (strain DSM 16854 / JCM 12705 / C23)</name>
    <dbReference type="NCBI Taxonomy" id="768065"/>
    <lineage>
        <taxon>Archaea</taxon>
        <taxon>Methanobacteriati</taxon>
        <taxon>Methanobacteriota</taxon>
        <taxon>Stenosarchaea group</taxon>
        <taxon>Halobacteria</taxon>
        <taxon>Halobacteriales</taxon>
        <taxon>Haloferacaceae</taxon>
        <taxon>Haloquadratum</taxon>
    </lineage>
</organism>
<dbReference type="OrthoDB" id="306716at2157"/>
<dbReference type="Gene3D" id="3.40.50.510">
    <property type="entry name" value="Phosphotransferase system, mannose-type IIA component"/>
    <property type="match status" value="1"/>
</dbReference>
<dbReference type="GeneID" id="12447782"/>
<dbReference type="Pfam" id="PF03610">
    <property type="entry name" value="EIIA-man"/>
    <property type="match status" value="2"/>
</dbReference>
<dbReference type="GO" id="GO:0009401">
    <property type="term" value="P:phosphoenolpyruvate-dependent sugar phosphotransferase system"/>
    <property type="evidence" value="ECO:0007669"/>
    <property type="project" value="InterPro"/>
</dbReference>
<proteinExistence type="predicted"/>
<dbReference type="RefSeq" id="WP_014556331.1">
    <property type="nucleotide sequence ID" value="NC_017459.1"/>
</dbReference>
<evidence type="ECO:0000313" key="5">
    <source>
        <dbReference type="Proteomes" id="UP000007954"/>
    </source>
</evidence>
<dbReference type="SUPFAM" id="SSF53062">
    <property type="entry name" value="PTS system fructose IIA component-like"/>
    <property type="match status" value="1"/>
</dbReference>
<dbReference type="GO" id="GO:0019563">
    <property type="term" value="P:glycerol catabolic process"/>
    <property type="evidence" value="ECO:0007669"/>
    <property type="project" value="InterPro"/>
</dbReference>
<accession>G0LLJ5</accession>
<dbReference type="GO" id="GO:0047324">
    <property type="term" value="F:phosphoenolpyruvate-glycerone phosphotransferase activity"/>
    <property type="evidence" value="ECO:0007669"/>
    <property type="project" value="InterPro"/>
</dbReference>
<dbReference type="KEGG" id="hwc:Hqrw_3005"/>
<feature type="domain" description="PTS EIIA type-4" evidence="3">
    <location>
        <begin position="1"/>
        <end position="154"/>
    </location>
</feature>
<name>G0LLJ5_HALWC</name>
<dbReference type="InterPro" id="IPR036662">
    <property type="entry name" value="PTS_EIIA_man-typ_sf"/>
</dbReference>
<evidence type="ECO:0000313" key="4">
    <source>
        <dbReference type="EMBL" id="CCC40801.1"/>
    </source>
</evidence>
<dbReference type="GO" id="GO:0016020">
    <property type="term" value="C:membrane"/>
    <property type="evidence" value="ECO:0007669"/>
    <property type="project" value="InterPro"/>
</dbReference>